<keyword evidence="4" id="KW-1185">Reference proteome</keyword>
<proteinExistence type="predicted"/>
<dbReference type="CDD" id="cd05288">
    <property type="entry name" value="PGDH"/>
    <property type="match status" value="1"/>
</dbReference>
<dbReference type="InterPro" id="IPR036291">
    <property type="entry name" value="NAD(P)-bd_dom_sf"/>
</dbReference>
<dbReference type="SUPFAM" id="SSF51735">
    <property type="entry name" value="NAD(P)-binding Rossmann-fold domains"/>
    <property type="match status" value="1"/>
</dbReference>
<dbReference type="EC" id="1.-.-.-" evidence="3"/>
<dbReference type="InterPro" id="IPR045010">
    <property type="entry name" value="MDR_fam"/>
</dbReference>
<dbReference type="PANTHER" id="PTHR43205">
    <property type="entry name" value="PROSTAGLANDIN REDUCTASE"/>
    <property type="match status" value="1"/>
</dbReference>
<dbReference type="EMBL" id="JBGMEL010000025">
    <property type="protein sequence ID" value="MFA0792424.1"/>
    <property type="molecule type" value="Genomic_DNA"/>
</dbReference>
<dbReference type="Gene3D" id="3.40.50.720">
    <property type="entry name" value="NAD(P)-binding Rossmann-like Domain"/>
    <property type="match status" value="1"/>
</dbReference>
<keyword evidence="1 3" id="KW-0560">Oxidoreductase</keyword>
<accession>A0ABV4NTX4</accession>
<protein>
    <submittedName>
        <fullName evidence="3">NADP-dependent oxidoreductase</fullName>
        <ecNumber evidence="3">1.-.-.-</ecNumber>
    </submittedName>
</protein>
<dbReference type="Pfam" id="PF00107">
    <property type="entry name" value="ADH_zinc_N"/>
    <property type="match status" value="1"/>
</dbReference>
<dbReference type="InterPro" id="IPR041694">
    <property type="entry name" value="ADH_N_2"/>
</dbReference>
<comment type="caution">
    <text evidence="3">The sequence shown here is derived from an EMBL/GenBank/DDBJ whole genome shotgun (WGS) entry which is preliminary data.</text>
</comment>
<dbReference type="RefSeq" id="WP_299587333.1">
    <property type="nucleotide sequence ID" value="NZ_JBGMEL010000025.1"/>
</dbReference>
<feature type="domain" description="Enoyl reductase (ER)" evidence="2">
    <location>
        <begin position="21"/>
        <end position="337"/>
    </location>
</feature>
<sequence length="343" mass="37214">MQSKDKNRRVILASRPEGAPGADNFSIEELGVPEPEQGELLLRTVYLSLDPYMRGRMSDAKSYAEPVPLGSVMVGGTVSRVVKSHLDGFEAGDWVLGYCGWQDYAVSDGEGLVNLGKSPSQPSYALGVMGMPGITAYYGLLEIGEPQPGDTLVVAAATGPVGSTVGQIGKIQDCRVVGIAGSAEKCRHAVEELGFDICLNHRAEEFPEQLVEACPNGVDIYFESVGGDVFDAVLPLLNDFARIPVCGLIAHYNATSLPEGPDRLSLLMREILAKRLKVQGFIIYDQYDRFAEFVTGLSQWVREGRIKYREDLIEGLERAPQALMGLLQGENFGKVVVRVGTDD</sequence>
<dbReference type="SMART" id="SM00829">
    <property type="entry name" value="PKS_ER"/>
    <property type="match status" value="1"/>
</dbReference>
<dbReference type="InterPro" id="IPR011032">
    <property type="entry name" value="GroES-like_sf"/>
</dbReference>
<gene>
    <name evidence="3" type="ORF">ACCI51_17945</name>
</gene>
<dbReference type="PANTHER" id="PTHR43205:SF7">
    <property type="entry name" value="PROSTAGLANDIN REDUCTASE 1"/>
    <property type="match status" value="1"/>
</dbReference>
<evidence type="ECO:0000313" key="3">
    <source>
        <dbReference type="EMBL" id="MFA0792424.1"/>
    </source>
</evidence>
<name>A0ABV4NTX4_9GAMM</name>
<reference evidence="3 4" key="1">
    <citation type="submission" date="2024-08" db="EMBL/GenBank/DDBJ databases">
        <authorList>
            <person name="Ishaq N."/>
        </authorList>
    </citation>
    <scope>NUCLEOTIDE SEQUENCE [LARGE SCALE GENOMIC DNA]</scope>
    <source>
        <strain evidence="3 4">JCM 30400</strain>
    </source>
</reference>
<dbReference type="Proteomes" id="UP001569414">
    <property type="component" value="Unassembled WGS sequence"/>
</dbReference>
<evidence type="ECO:0000259" key="2">
    <source>
        <dbReference type="SMART" id="SM00829"/>
    </source>
</evidence>
<dbReference type="InterPro" id="IPR013149">
    <property type="entry name" value="ADH-like_C"/>
</dbReference>
<organism evidence="3 4">
    <name type="scientific">Microbulbifer echini</name>
    <dbReference type="NCBI Taxonomy" id="1529067"/>
    <lineage>
        <taxon>Bacteria</taxon>
        <taxon>Pseudomonadati</taxon>
        <taxon>Pseudomonadota</taxon>
        <taxon>Gammaproteobacteria</taxon>
        <taxon>Cellvibrionales</taxon>
        <taxon>Microbulbiferaceae</taxon>
        <taxon>Microbulbifer</taxon>
    </lineage>
</organism>
<evidence type="ECO:0000313" key="4">
    <source>
        <dbReference type="Proteomes" id="UP001569414"/>
    </source>
</evidence>
<dbReference type="Gene3D" id="3.90.180.10">
    <property type="entry name" value="Medium-chain alcohol dehydrogenases, catalytic domain"/>
    <property type="match status" value="1"/>
</dbReference>
<evidence type="ECO:0000256" key="1">
    <source>
        <dbReference type="ARBA" id="ARBA00023002"/>
    </source>
</evidence>
<dbReference type="SUPFAM" id="SSF50129">
    <property type="entry name" value="GroES-like"/>
    <property type="match status" value="2"/>
</dbReference>
<dbReference type="GO" id="GO:0016491">
    <property type="term" value="F:oxidoreductase activity"/>
    <property type="evidence" value="ECO:0007669"/>
    <property type="project" value="UniProtKB-KW"/>
</dbReference>
<dbReference type="Pfam" id="PF16884">
    <property type="entry name" value="ADH_N_2"/>
    <property type="match status" value="1"/>
</dbReference>
<dbReference type="InterPro" id="IPR020843">
    <property type="entry name" value="ER"/>
</dbReference>